<gene>
    <name evidence="6" type="ORF">SAMN02745221_01042</name>
</gene>
<keyword evidence="3" id="KW-0276">Fatty acid metabolism</keyword>
<organism evidence="6 7">
    <name type="scientific">Thermosyntropha lipolytica DSM 11003</name>
    <dbReference type="NCBI Taxonomy" id="1123382"/>
    <lineage>
        <taxon>Bacteria</taxon>
        <taxon>Bacillati</taxon>
        <taxon>Bacillota</taxon>
        <taxon>Clostridia</taxon>
        <taxon>Eubacteriales</taxon>
        <taxon>Syntrophomonadaceae</taxon>
        <taxon>Thermosyntropha</taxon>
    </lineage>
</organism>
<dbReference type="SUPFAM" id="SSF100950">
    <property type="entry name" value="NagB/RpiA/CoA transferase-like"/>
    <property type="match status" value="2"/>
</dbReference>
<dbReference type="Gene3D" id="3.40.1080.20">
    <property type="entry name" value="Acetyl-CoA hydrolase/transferase C-terminal domain"/>
    <property type="match status" value="1"/>
</dbReference>
<keyword evidence="3" id="KW-0963">Cytoplasm</keyword>
<dbReference type="OrthoDB" id="9801795at2"/>
<reference evidence="7" key="1">
    <citation type="submission" date="2016-11" db="EMBL/GenBank/DDBJ databases">
        <authorList>
            <person name="Varghese N."/>
            <person name="Submissions S."/>
        </authorList>
    </citation>
    <scope>NUCLEOTIDE SEQUENCE [LARGE SCALE GENOMIC DNA]</scope>
    <source>
        <strain evidence="7">DSM 11003</strain>
    </source>
</reference>
<dbReference type="UniPathway" id="UPA00863"/>
<dbReference type="RefSeq" id="WP_073091039.1">
    <property type="nucleotide sequence ID" value="NZ_FQWY01000013.1"/>
</dbReference>
<dbReference type="InterPro" id="IPR026888">
    <property type="entry name" value="AcetylCoA_hyd_C"/>
</dbReference>
<dbReference type="GO" id="GO:0006084">
    <property type="term" value="P:acetyl-CoA metabolic process"/>
    <property type="evidence" value="ECO:0007669"/>
    <property type="project" value="UniProtKB-UniRule"/>
</dbReference>
<keyword evidence="2 3" id="KW-0808">Transferase</keyword>
<dbReference type="GO" id="GO:0008775">
    <property type="term" value="F:acetate CoA-transferase activity"/>
    <property type="evidence" value="ECO:0007669"/>
    <property type="project" value="InterPro"/>
</dbReference>
<dbReference type="GO" id="GO:0005737">
    <property type="term" value="C:cytoplasm"/>
    <property type="evidence" value="ECO:0007669"/>
    <property type="project" value="UniProtKB-SubCell"/>
</dbReference>
<dbReference type="EC" id="2.8.3.-" evidence="3"/>
<proteinExistence type="inferred from homology"/>
<dbReference type="HAMAP" id="MF_03228">
    <property type="entry name" value="But_CoA_trans"/>
    <property type="match status" value="1"/>
</dbReference>
<dbReference type="InterPro" id="IPR046433">
    <property type="entry name" value="ActCoA_hydro"/>
</dbReference>
<protein>
    <recommendedName>
        <fullName evidence="3">Probable butyrate:acetyl-CoA coenzyme A-transferase</fullName>
        <shortName evidence="3">Butyrate CoA-transferase</shortName>
        <ecNumber evidence="3">2.8.3.-</ecNumber>
    </recommendedName>
</protein>
<dbReference type="Gene3D" id="3.40.1080.10">
    <property type="entry name" value="Glutaconate Coenzyme A-transferase"/>
    <property type="match status" value="1"/>
</dbReference>
<sequence>MSDIVKWQYKQKLITADQAVSMVKSGDKIWYSEFAMFPETLDEALAKRVDELENLRIRSVCYTKVPKIVELDPERNHVIMEDWHFSRISRSLHDKGLCNYIPISYHQGPRIVKKYEEVDYAFVMVAPVDPKGFFNLGTSNSVTPAYLSKAKKIIVEVNNSVPVCLGGNSESIHISNVDYIVEGKNSPLFELPPVKPTEKDYIIAEYIMKEIEDGATLQLGIGGLPNVIGEKIAKSDLKDLGVHTEMLVDSFVDMYNSGRITGARKNIDKYKMVYTFAMGTSKLYSFLDNNPMCAIYPVNYTNDPRIIALNDKVIAVNSAVEIDLFSQVCSESSGTRHISGTGGQLDFIFGAFASKGGKGFICLNSTYTDKNGVVHSRIKPTLSPGSIVTVPRSLVHYVVTEYGIVQLKGKSTWERAEALISIAHPDFRDELVKAAKEMNIWTRSNKIN</sequence>
<feature type="domain" description="Acetyl-CoA hydrolase/transferase N-terminal" evidence="4">
    <location>
        <begin position="8"/>
        <end position="184"/>
    </location>
</feature>
<feature type="binding site" evidence="3">
    <location>
        <position position="343"/>
    </location>
    <ligand>
        <name>CoA</name>
        <dbReference type="ChEBI" id="CHEBI:57287"/>
    </ligand>
</feature>
<dbReference type="InterPro" id="IPR023990">
    <property type="entry name" value="Butryl-CoA_acetate_CoA_Tfrase"/>
</dbReference>
<comment type="pathway">
    <text evidence="3">Lipid metabolism; butanoate metabolism.</text>
</comment>
<feature type="binding site" evidence="3">
    <location>
        <position position="320"/>
    </location>
    <ligand>
        <name>CoA</name>
        <dbReference type="ChEBI" id="CHEBI:57287"/>
    </ligand>
</feature>
<comment type="catalytic activity">
    <reaction evidence="3">
        <text>butanoate + acetyl-CoA = butanoyl-CoA + acetate</text>
        <dbReference type="Rhea" id="RHEA:30071"/>
        <dbReference type="ChEBI" id="CHEBI:17968"/>
        <dbReference type="ChEBI" id="CHEBI:30089"/>
        <dbReference type="ChEBI" id="CHEBI:57288"/>
        <dbReference type="ChEBI" id="CHEBI:57371"/>
    </reaction>
</comment>
<evidence type="ECO:0000313" key="6">
    <source>
        <dbReference type="EMBL" id="SHG81515.1"/>
    </source>
</evidence>
<dbReference type="Pfam" id="PF02550">
    <property type="entry name" value="AcetylCoA_hydro"/>
    <property type="match status" value="1"/>
</dbReference>
<evidence type="ECO:0000256" key="2">
    <source>
        <dbReference type="ARBA" id="ARBA00022679"/>
    </source>
</evidence>
<dbReference type="Gene3D" id="3.30.750.70">
    <property type="entry name" value="4-hydroxybutyrate coenzyme like domains"/>
    <property type="match status" value="1"/>
</dbReference>
<dbReference type="AlphaFoldDB" id="A0A1M5MWC5"/>
<dbReference type="STRING" id="1123382.SAMN02745221_01042"/>
<dbReference type="PANTHER" id="PTHR21432:SF20">
    <property type="entry name" value="ACETYL-COA HYDROLASE"/>
    <property type="match status" value="1"/>
</dbReference>
<dbReference type="InterPro" id="IPR003702">
    <property type="entry name" value="ActCoA_hydro_N"/>
</dbReference>
<comment type="similarity">
    <text evidence="1 3">Belongs to the acetyl-CoA hydrolase/transferase family.</text>
</comment>
<accession>A0A1M5MWC5</accession>
<dbReference type="InterPro" id="IPR038460">
    <property type="entry name" value="AcetylCoA_hyd_C_sf"/>
</dbReference>
<evidence type="ECO:0000259" key="4">
    <source>
        <dbReference type="Pfam" id="PF02550"/>
    </source>
</evidence>
<comment type="subcellular location">
    <subcellularLocation>
        <location evidence="3">Cytoplasm</location>
    </subcellularLocation>
</comment>
<evidence type="ECO:0000259" key="5">
    <source>
        <dbReference type="Pfam" id="PF13336"/>
    </source>
</evidence>
<dbReference type="Proteomes" id="UP000242329">
    <property type="component" value="Unassembled WGS sequence"/>
</dbReference>
<keyword evidence="3" id="KW-0443">Lipid metabolism</keyword>
<comment type="function">
    <text evidence="3">Coenzyme A-transferase that converts butyrate to butyryl-CoA.</text>
</comment>
<evidence type="ECO:0000256" key="3">
    <source>
        <dbReference type="HAMAP-Rule" id="MF_03228"/>
    </source>
</evidence>
<dbReference type="InterPro" id="IPR037171">
    <property type="entry name" value="NagB/RpiA_transferase-like"/>
</dbReference>
<feature type="active site" description="5-glutamyl coenzyme A thioester intermediate" evidence="3">
    <location>
        <position position="245"/>
    </location>
</feature>
<keyword evidence="7" id="KW-1185">Reference proteome</keyword>
<dbReference type="GO" id="GO:0019605">
    <property type="term" value="P:butyrate metabolic process"/>
    <property type="evidence" value="ECO:0007669"/>
    <property type="project" value="UniProtKB-UniRule"/>
</dbReference>
<dbReference type="PANTHER" id="PTHR21432">
    <property type="entry name" value="ACETYL-COA HYDROLASE-RELATED"/>
    <property type="match status" value="1"/>
</dbReference>
<feature type="domain" description="Acetyl-CoA hydrolase/transferase C-terminal" evidence="5">
    <location>
        <begin position="279"/>
        <end position="435"/>
    </location>
</feature>
<evidence type="ECO:0000256" key="1">
    <source>
        <dbReference type="ARBA" id="ARBA00009632"/>
    </source>
</evidence>
<dbReference type="EMBL" id="FQWY01000013">
    <property type="protein sequence ID" value="SHG81515.1"/>
    <property type="molecule type" value="Genomic_DNA"/>
</dbReference>
<evidence type="ECO:0000313" key="7">
    <source>
        <dbReference type="Proteomes" id="UP000242329"/>
    </source>
</evidence>
<feature type="binding site" evidence="3">
    <location>
        <begin position="220"/>
        <end position="224"/>
    </location>
    <ligand>
        <name>CoA</name>
        <dbReference type="ChEBI" id="CHEBI:57287"/>
    </ligand>
</feature>
<name>A0A1M5MWC5_9FIRM</name>
<dbReference type="Pfam" id="PF13336">
    <property type="entry name" value="AcetylCoA_hyd_C"/>
    <property type="match status" value="1"/>
</dbReference>
<dbReference type="GO" id="GO:0006083">
    <property type="term" value="P:acetate metabolic process"/>
    <property type="evidence" value="ECO:0007669"/>
    <property type="project" value="InterPro"/>
</dbReference>